<feature type="non-terminal residue" evidence="2">
    <location>
        <position position="76"/>
    </location>
</feature>
<dbReference type="GO" id="GO:0004672">
    <property type="term" value="F:protein kinase activity"/>
    <property type="evidence" value="ECO:0007669"/>
    <property type="project" value="InterPro"/>
</dbReference>
<dbReference type="PROSITE" id="PS50011">
    <property type="entry name" value="PROTEIN_KINASE_DOM"/>
    <property type="match status" value="1"/>
</dbReference>
<dbReference type="InterPro" id="IPR000719">
    <property type="entry name" value="Prot_kinase_dom"/>
</dbReference>
<evidence type="ECO:0000259" key="1">
    <source>
        <dbReference type="PROSITE" id="PS50011"/>
    </source>
</evidence>
<protein>
    <recommendedName>
        <fullName evidence="1">Protein kinase domain-containing protein</fullName>
    </recommendedName>
</protein>
<dbReference type="InterPro" id="IPR040976">
    <property type="entry name" value="Pkinase_fungal"/>
</dbReference>
<dbReference type="AlphaFoldDB" id="A0A4Y7Q003"/>
<dbReference type="STRING" id="50990.A0A4Y7Q003"/>
<reference evidence="2 3" key="1">
    <citation type="submission" date="2018-06" db="EMBL/GenBank/DDBJ databases">
        <title>A transcriptomic atlas of mushroom development highlights an independent origin of complex multicellularity.</title>
        <authorList>
            <consortium name="DOE Joint Genome Institute"/>
            <person name="Krizsan K."/>
            <person name="Almasi E."/>
            <person name="Merenyi Z."/>
            <person name="Sahu N."/>
            <person name="Viragh M."/>
            <person name="Koszo T."/>
            <person name="Mondo S."/>
            <person name="Kiss B."/>
            <person name="Balint B."/>
            <person name="Kues U."/>
            <person name="Barry K."/>
            <person name="Hegedus J.C."/>
            <person name="Henrissat B."/>
            <person name="Johnson J."/>
            <person name="Lipzen A."/>
            <person name="Ohm R."/>
            <person name="Nagy I."/>
            <person name="Pangilinan J."/>
            <person name="Yan J."/>
            <person name="Xiong Y."/>
            <person name="Grigoriev I.V."/>
            <person name="Hibbett D.S."/>
            <person name="Nagy L.G."/>
        </authorList>
    </citation>
    <scope>NUCLEOTIDE SEQUENCE [LARGE SCALE GENOMIC DNA]</scope>
    <source>
        <strain evidence="2 3">SZMC22713</strain>
    </source>
</reference>
<feature type="non-terminal residue" evidence="2">
    <location>
        <position position="1"/>
    </location>
</feature>
<organism evidence="2 3">
    <name type="scientific">Rickenella mellea</name>
    <dbReference type="NCBI Taxonomy" id="50990"/>
    <lineage>
        <taxon>Eukaryota</taxon>
        <taxon>Fungi</taxon>
        <taxon>Dikarya</taxon>
        <taxon>Basidiomycota</taxon>
        <taxon>Agaricomycotina</taxon>
        <taxon>Agaricomycetes</taxon>
        <taxon>Hymenochaetales</taxon>
        <taxon>Rickenellaceae</taxon>
        <taxon>Rickenella</taxon>
    </lineage>
</organism>
<dbReference type="Pfam" id="PF17667">
    <property type="entry name" value="Pkinase_fungal"/>
    <property type="match status" value="1"/>
</dbReference>
<feature type="domain" description="Protein kinase" evidence="1">
    <location>
        <begin position="1"/>
        <end position="76"/>
    </location>
</feature>
<dbReference type="OrthoDB" id="5569250at2759"/>
<name>A0A4Y7Q003_9AGAM</name>
<keyword evidence="3" id="KW-1185">Reference proteome</keyword>
<dbReference type="GO" id="GO:0005524">
    <property type="term" value="F:ATP binding"/>
    <property type="evidence" value="ECO:0007669"/>
    <property type="project" value="InterPro"/>
</dbReference>
<dbReference type="EMBL" id="ML170188">
    <property type="protein sequence ID" value="TDL20482.1"/>
    <property type="molecule type" value="Genomic_DNA"/>
</dbReference>
<dbReference type="PANTHER" id="PTHR38248">
    <property type="entry name" value="FUNK1 6"/>
    <property type="match status" value="1"/>
</dbReference>
<evidence type="ECO:0000313" key="2">
    <source>
        <dbReference type="EMBL" id="TDL20482.1"/>
    </source>
</evidence>
<dbReference type="VEuPathDB" id="FungiDB:BD410DRAFT_701963"/>
<proteinExistence type="predicted"/>
<dbReference type="Gene3D" id="1.10.510.10">
    <property type="entry name" value="Transferase(Phosphotransferase) domain 1"/>
    <property type="match status" value="1"/>
</dbReference>
<sequence length="76" mass="8680">GEILHRDISPRNLMYYRSESGTIVGILGDFDLASDASSKDHRTGTLPFIALKLLEEGKCDHLYRHDVKSFFQVLVW</sequence>
<accession>A0A4Y7Q003</accession>
<gene>
    <name evidence="2" type="ORF">BD410DRAFT_701963</name>
</gene>
<dbReference type="InterPro" id="IPR011009">
    <property type="entry name" value="Kinase-like_dom_sf"/>
</dbReference>
<evidence type="ECO:0000313" key="3">
    <source>
        <dbReference type="Proteomes" id="UP000294933"/>
    </source>
</evidence>
<dbReference type="SUPFAM" id="SSF56112">
    <property type="entry name" value="Protein kinase-like (PK-like)"/>
    <property type="match status" value="1"/>
</dbReference>
<dbReference type="PANTHER" id="PTHR38248:SF2">
    <property type="entry name" value="FUNK1 11"/>
    <property type="match status" value="1"/>
</dbReference>
<dbReference type="Proteomes" id="UP000294933">
    <property type="component" value="Unassembled WGS sequence"/>
</dbReference>